<evidence type="ECO:0000313" key="3">
    <source>
        <dbReference type="Proteomes" id="UP000290209"/>
    </source>
</evidence>
<evidence type="ECO:0000256" key="1">
    <source>
        <dbReference type="SAM" id="Phobius"/>
    </source>
</evidence>
<accession>A0A410TCK4</accession>
<dbReference type="GeneID" id="55613926"/>
<reference evidence="2 3" key="1">
    <citation type="submission" date="2019-01" db="EMBL/GenBank/DDBJ databases">
        <authorList>
            <person name="Fisher A."/>
            <person name="Galvan P."/>
            <person name="Koga A.P."/>
            <person name="Garlena R.A."/>
            <person name="Russell D.A."/>
            <person name="Pope W.H."/>
            <person name="Jacobs-Sera D."/>
            <person name="Hatfull G.F."/>
        </authorList>
    </citation>
    <scope>NUCLEOTIDE SEQUENCE [LARGE SCALE GENOMIC DNA]</scope>
</reference>
<name>A0A410TCK4_9CAUD</name>
<dbReference type="EMBL" id="MK376957">
    <property type="protein sequence ID" value="QAU06751.1"/>
    <property type="molecule type" value="Genomic_DNA"/>
</dbReference>
<keyword evidence="1" id="KW-0812">Transmembrane</keyword>
<keyword evidence="1" id="KW-0472">Membrane</keyword>
<keyword evidence="3" id="KW-1185">Reference proteome</keyword>
<feature type="transmembrane region" description="Helical" evidence="1">
    <location>
        <begin position="20"/>
        <end position="37"/>
    </location>
</feature>
<gene>
    <name evidence="2" type="primary">45</name>
    <name evidence="2" type="ORF">SEA_DUFFINGTON_45</name>
</gene>
<keyword evidence="1" id="KW-1133">Transmembrane helix</keyword>
<protein>
    <submittedName>
        <fullName evidence="2">Uncharacterized protein</fullName>
    </submittedName>
</protein>
<sequence>METLNSIFVAFTSLSIEAQIAVILMFVLILFAVDALVNHIRNTNNKKPYVGPSSLALVATDELIRTVIPRKHHRHSRGRYQNNSEKEDFFDMVTRFREEIPA</sequence>
<dbReference type="Proteomes" id="UP000290209">
    <property type="component" value="Segment"/>
</dbReference>
<dbReference type="KEGG" id="vg:55613926"/>
<proteinExistence type="predicted"/>
<organism evidence="2 3">
    <name type="scientific">Gordonia phage Duffington</name>
    <dbReference type="NCBI Taxonomy" id="2507858"/>
    <lineage>
        <taxon>Viruses</taxon>
        <taxon>Duplodnaviria</taxon>
        <taxon>Heunggongvirae</taxon>
        <taxon>Uroviricota</taxon>
        <taxon>Caudoviricetes</taxon>
        <taxon>Deejayvirinae</taxon>
        <taxon>Kenoshavirus</taxon>
        <taxon>Kenoshavirus duffington</taxon>
    </lineage>
</organism>
<evidence type="ECO:0000313" key="2">
    <source>
        <dbReference type="EMBL" id="QAU06751.1"/>
    </source>
</evidence>
<dbReference type="RefSeq" id="YP_009843634.1">
    <property type="nucleotide sequence ID" value="NC_048750.1"/>
</dbReference>